<dbReference type="InterPro" id="IPR029016">
    <property type="entry name" value="GAF-like_dom_sf"/>
</dbReference>
<feature type="domain" description="IclR-ED" evidence="5">
    <location>
        <begin position="82"/>
        <end position="260"/>
    </location>
</feature>
<dbReference type="SUPFAM" id="SSF46785">
    <property type="entry name" value="Winged helix' DNA-binding domain"/>
    <property type="match status" value="1"/>
</dbReference>
<dbReference type="InterPro" id="IPR036390">
    <property type="entry name" value="WH_DNA-bd_sf"/>
</dbReference>
<keyword evidence="1" id="KW-0805">Transcription regulation</keyword>
<dbReference type="Proteomes" id="UP001500635">
    <property type="component" value="Unassembled WGS sequence"/>
</dbReference>
<sequence length="260" mass="27752">MTLSSGTVAPGAPTRTATGSVTVRALRLLESFTAERPELSLSELARRSGTPLSTVHRLVGDLMEWGALERDPSTGRIRVGLRLWEVASLAPRALSLREAAIPVLEDVAAVTHENVQLGVREGDEVVFVERIRGRRSVRLLTRVGGRFALPPTGIGLALLAHAPADVQERVCAGPLRRFTPYTVTDPVRLRAMLAEVRRSGVAVSDRQVTDDAVSVAAPVFDRSRAIRAAVSVVVEADTGRPAQLTPLVRAAALSIGRALG</sequence>
<evidence type="ECO:0000313" key="6">
    <source>
        <dbReference type="EMBL" id="GAA4403606.1"/>
    </source>
</evidence>
<dbReference type="Gene3D" id="3.30.450.40">
    <property type="match status" value="1"/>
</dbReference>
<dbReference type="Pfam" id="PF01614">
    <property type="entry name" value="IclR_C"/>
    <property type="match status" value="1"/>
</dbReference>
<dbReference type="InterPro" id="IPR014757">
    <property type="entry name" value="Tscrpt_reg_IclR_C"/>
</dbReference>
<dbReference type="InterPro" id="IPR036388">
    <property type="entry name" value="WH-like_DNA-bd_sf"/>
</dbReference>
<accession>A0ABP8KCC3</accession>
<dbReference type="RefSeq" id="WP_345000418.1">
    <property type="nucleotide sequence ID" value="NZ_BAABFR010000111.1"/>
</dbReference>
<dbReference type="SMART" id="SM00346">
    <property type="entry name" value="HTH_ICLR"/>
    <property type="match status" value="1"/>
</dbReference>
<protein>
    <submittedName>
        <fullName evidence="6">IclR family transcriptional regulator</fullName>
    </submittedName>
</protein>
<evidence type="ECO:0000256" key="1">
    <source>
        <dbReference type="ARBA" id="ARBA00023015"/>
    </source>
</evidence>
<evidence type="ECO:0000256" key="3">
    <source>
        <dbReference type="ARBA" id="ARBA00023163"/>
    </source>
</evidence>
<dbReference type="Gene3D" id="1.10.10.10">
    <property type="entry name" value="Winged helix-like DNA-binding domain superfamily/Winged helix DNA-binding domain"/>
    <property type="match status" value="1"/>
</dbReference>
<dbReference type="PANTHER" id="PTHR30136:SF24">
    <property type="entry name" value="HTH-TYPE TRANSCRIPTIONAL REPRESSOR ALLR"/>
    <property type="match status" value="1"/>
</dbReference>
<keyword evidence="2" id="KW-0238">DNA-binding</keyword>
<evidence type="ECO:0000259" key="5">
    <source>
        <dbReference type="PROSITE" id="PS51078"/>
    </source>
</evidence>
<proteinExistence type="predicted"/>
<keyword evidence="3" id="KW-0804">Transcription</keyword>
<comment type="caution">
    <text evidence="6">The sequence shown here is derived from an EMBL/GenBank/DDBJ whole genome shotgun (WGS) entry which is preliminary data.</text>
</comment>
<dbReference type="Pfam" id="PF09339">
    <property type="entry name" value="HTH_IclR"/>
    <property type="match status" value="1"/>
</dbReference>
<dbReference type="PROSITE" id="PS51077">
    <property type="entry name" value="HTH_ICLR"/>
    <property type="match status" value="1"/>
</dbReference>
<organism evidence="6 7">
    <name type="scientific">Tsukamurella soli</name>
    <dbReference type="NCBI Taxonomy" id="644556"/>
    <lineage>
        <taxon>Bacteria</taxon>
        <taxon>Bacillati</taxon>
        <taxon>Actinomycetota</taxon>
        <taxon>Actinomycetes</taxon>
        <taxon>Mycobacteriales</taxon>
        <taxon>Tsukamurellaceae</taxon>
        <taxon>Tsukamurella</taxon>
    </lineage>
</organism>
<feature type="domain" description="HTH iclR-type" evidence="4">
    <location>
        <begin position="19"/>
        <end position="81"/>
    </location>
</feature>
<dbReference type="SUPFAM" id="SSF55781">
    <property type="entry name" value="GAF domain-like"/>
    <property type="match status" value="1"/>
</dbReference>
<keyword evidence="7" id="KW-1185">Reference proteome</keyword>
<dbReference type="EMBL" id="BAABFR010000111">
    <property type="protein sequence ID" value="GAA4403606.1"/>
    <property type="molecule type" value="Genomic_DNA"/>
</dbReference>
<gene>
    <name evidence="6" type="ORF">GCM10023147_45260</name>
</gene>
<dbReference type="PANTHER" id="PTHR30136">
    <property type="entry name" value="HELIX-TURN-HELIX TRANSCRIPTIONAL REGULATOR, ICLR FAMILY"/>
    <property type="match status" value="1"/>
</dbReference>
<name>A0ABP8KCC3_9ACTN</name>
<dbReference type="PROSITE" id="PS51078">
    <property type="entry name" value="ICLR_ED"/>
    <property type="match status" value="1"/>
</dbReference>
<evidence type="ECO:0000259" key="4">
    <source>
        <dbReference type="PROSITE" id="PS51077"/>
    </source>
</evidence>
<dbReference type="InterPro" id="IPR050707">
    <property type="entry name" value="HTH_MetabolicPath_Reg"/>
</dbReference>
<dbReference type="InterPro" id="IPR005471">
    <property type="entry name" value="Tscrpt_reg_IclR_N"/>
</dbReference>
<evidence type="ECO:0000313" key="7">
    <source>
        <dbReference type="Proteomes" id="UP001500635"/>
    </source>
</evidence>
<evidence type="ECO:0000256" key="2">
    <source>
        <dbReference type="ARBA" id="ARBA00023125"/>
    </source>
</evidence>
<reference evidence="7" key="1">
    <citation type="journal article" date="2019" name="Int. J. Syst. Evol. Microbiol.">
        <title>The Global Catalogue of Microorganisms (GCM) 10K type strain sequencing project: providing services to taxonomists for standard genome sequencing and annotation.</title>
        <authorList>
            <consortium name="The Broad Institute Genomics Platform"/>
            <consortium name="The Broad Institute Genome Sequencing Center for Infectious Disease"/>
            <person name="Wu L."/>
            <person name="Ma J."/>
        </authorList>
    </citation>
    <scope>NUCLEOTIDE SEQUENCE [LARGE SCALE GENOMIC DNA]</scope>
    <source>
        <strain evidence="7">JCM 17688</strain>
    </source>
</reference>